<dbReference type="PANTHER" id="PTHR46140:SF2">
    <property type="entry name" value="VACUOLAR TRANSPORTER CHAPERONE 3 COMPLEX SUBUNIT 3-RELATED"/>
    <property type="match status" value="1"/>
</dbReference>
<evidence type="ECO:0000256" key="4">
    <source>
        <dbReference type="ARBA" id="ARBA00022989"/>
    </source>
</evidence>
<evidence type="ECO:0000259" key="7">
    <source>
        <dbReference type="PROSITE" id="PS51382"/>
    </source>
</evidence>
<reference evidence="8" key="1">
    <citation type="journal article" date="2021" name="Nat. Commun.">
        <title>Genetic determinants of endophytism in the Arabidopsis root mycobiome.</title>
        <authorList>
            <person name="Mesny F."/>
            <person name="Miyauchi S."/>
            <person name="Thiergart T."/>
            <person name="Pickel B."/>
            <person name="Atanasova L."/>
            <person name="Karlsson M."/>
            <person name="Huettel B."/>
            <person name="Barry K.W."/>
            <person name="Haridas S."/>
            <person name="Chen C."/>
            <person name="Bauer D."/>
            <person name="Andreopoulos W."/>
            <person name="Pangilinan J."/>
            <person name="LaButti K."/>
            <person name="Riley R."/>
            <person name="Lipzen A."/>
            <person name="Clum A."/>
            <person name="Drula E."/>
            <person name="Henrissat B."/>
            <person name="Kohler A."/>
            <person name="Grigoriev I.V."/>
            <person name="Martin F.M."/>
            <person name="Hacquard S."/>
        </authorList>
    </citation>
    <scope>NUCLEOTIDE SEQUENCE</scope>
    <source>
        <strain evidence="8">MPI-CAGE-AT-0021</strain>
    </source>
</reference>
<protein>
    <submittedName>
        <fullName evidence="8">Vacuolar transporter chaperone 2</fullName>
    </submittedName>
</protein>
<dbReference type="EMBL" id="JAGMUU010000061">
    <property type="protein sequence ID" value="KAH7110622.1"/>
    <property type="molecule type" value="Genomic_DNA"/>
</dbReference>
<keyword evidence="4" id="KW-1133">Transmembrane helix</keyword>
<dbReference type="CDD" id="cd14480">
    <property type="entry name" value="SPX_VTC2_like"/>
    <property type="match status" value="1"/>
</dbReference>
<feature type="coiled-coil region" evidence="6">
    <location>
        <begin position="64"/>
        <end position="123"/>
    </location>
</feature>
<dbReference type="GO" id="GO:0000329">
    <property type="term" value="C:fungal-type vacuole membrane"/>
    <property type="evidence" value="ECO:0007669"/>
    <property type="project" value="TreeGrafter"/>
</dbReference>
<keyword evidence="6" id="KW-0175">Coiled coil</keyword>
<name>A0A9P9D1B0_9HYPO</name>
<evidence type="ECO:0000256" key="1">
    <source>
        <dbReference type="ARBA" id="ARBA00004128"/>
    </source>
</evidence>
<dbReference type="PROSITE" id="PS51382">
    <property type="entry name" value="SPX"/>
    <property type="match status" value="1"/>
</dbReference>
<feature type="domain" description="SPX" evidence="7">
    <location>
        <begin position="1"/>
        <end position="152"/>
    </location>
</feature>
<evidence type="ECO:0000256" key="6">
    <source>
        <dbReference type="SAM" id="Coils"/>
    </source>
</evidence>
<dbReference type="GO" id="GO:0033254">
    <property type="term" value="C:vacuolar transporter chaperone complex"/>
    <property type="evidence" value="ECO:0007669"/>
    <property type="project" value="TreeGrafter"/>
</dbReference>
<gene>
    <name evidence="8" type="ORF">B0J13DRAFT_661729</name>
</gene>
<dbReference type="InterPro" id="IPR004331">
    <property type="entry name" value="SPX_dom"/>
</dbReference>
<evidence type="ECO:0000256" key="3">
    <source>
        <dbReference type="ARBA" id="ARBA00022692"/>
    </source>
</evidence>
<evidence type="ECO:0000313" key="9">
    <source>
        <dbReference type="Proteomes" id="UP000717696"/>
    </source>
</evidence>
<dbReference type="InterPro" id="IPR051572">
    <property type="entry name" value="VTC_Complex_Subunit"/>
</dbReference>
<keyword evidence="9" id="KW-1185">Reference proteome</keyword>
<keyword evidence="5" id="KW-0472">Membrane</keyword>
<evidence type="ECO:0000256" key="2">
    <source>
        <dbReference type="ARBA" id="ARBA00022554"/>
    </source>
</evidence>
<proteinExistence type="predicted"/>
<keyword evidence="3" id="KW-0812">Transmembrane</keyword>
<comment type="caution">
    <text evidence="8">The sequence shown here is derived from an EMBL/GenBank/DDBJ whole genome shotgun (WGS) entry which is preliminary data.</text>
</comment>
<dbReference type="Pfam" id="PF03105">
    <property type="entry name" value="SPX"/>
    <property type="match status" value="1"/>
</dbReference>
<comment type="subcellular location">
    <subcellularLocation>
        <location evidence="1">Vacuole membrane</location>
        <topology evidence="1">Multi-pass membrane protein</topology>
    </subcellularLocation>
</comment>
<evidence type="ECO:0000256" key="5">
    <source>
        <dbReference type="ARBA" id="ARBA00023136"/>
    </source>
</evidence>
<dbReference type="OrthoDB" id="6493944at2759"/>
<organism evidence="8 9">
    <name type="scientific">Dactylonectria estremocensis</name>
    <dbReference type="NCBI Taxonomy" id="1079267"/>
    <lineage>
        <taxon>Eukaryota</taxon>
        <taxon>Fungi</taxon>
        <taxon>Dikarya</taxon>
        <taxon>Ascomycota</taxon>
        <taxon>Pezizomycotina</taxon>
        <taxon>Sordariomycetes</taxon>
        <taxon>Hypocreomycetidae</taxon>
        <taxon>Hypocreales</taxon>
        <taxon>Nectriaceae</taxon>
        <taxon>Dactylonectria</taxon>
    </lineage>
</organism>
<dbReference type="Proteomes" id="UP000717696">
    <property type="component" value="Unassembled WGS sequence"/>
</dbReference>
<sequence length="171" mass="20135">MHFGTTLHESVYMPWKDKYIDYSKLKSLLRVYPSEDEANPWTEDDENRFCDEIFNTQLEREQHVNALKQRIDSALDKLKELATVEPTDDNATPQSGETSASRLRTLQTELDEITNEIRELKKYSNTNYTGFLKIVKKHDRKRGDRYKLRPMMQLSLAQRPFNSEQGYSPLL</sequence>
<accession>A0A9P9D1B0</accession>
<dbReference type="PANTHER" id="PTHR46140">
    <property type="entry name" value="VACUOLAR TRANSPORTER CHAPERONE 1-RELATED"/>
    <property type="match status" value="1"/>
</dbReference>
<dbReference type="GO" id="GO:0006799">
    <property type="term" value="P:polyphosphate biosynthetic process"/>
    <property type="evidence" value="ECO:0007669"/>
    <property type="project" value="UniProtKB-ARBA"/>
</dbReference>
<evidence type="ECO:0000313" key="8">
    <source>
        <dbReference type="EMBL" id="KAH7110622.1"/>
    </source>
</evidence>
<dbReference type="AlphaFoldDB" id="A0A9P9D1B0"/>
<feature type="non-terminal residue" evidence="8">
    <location>
        <position position="1"/>
    </location>
</feature>
<keyword evidence="2" id="KW-0926">Vacuole</keyword>